<gene>
    <name evidence="1" type="ORF">CP523_10015</name>
</gene>
<sequence>MINIESKEINSYLGNRNIKIINEKFKGKDLINEEEIAFQVDLIVRFHKLIGEYKENLIPRIGSNIGKDLEYYKFQLKRLKADLEYRKTKQEKNLLDLNIISNGNELLNKGEKAINHILRNNYKKLIQRSMTNYEVCLGKVDDSNLRYTVSIEDGIEINTIKYLSYNLKEHDLYNYIKRLKKKDIPIEANKIIEYYVDSLGLSIDSMEYLKGFIYYPNESLRIWDKYILNKKELSFDKYLNDFKKGQIIDNIYIDEIIGGDFGDK</sequence>
<dbReference type="Proteomes" id="UP000280586">
    <property type="component" value="Chromosome"/>
</dbReference>
<dbReference type="EMBL" id="CP023671">
    <property type="protein sequence ID" value="AYE34710.1"/>
    <property type="molecule type" value="Genomic_DNA"/>
</dbReference>
<dbReference type="PANTHER" id="PTHR39179:SF1">
    <property type="entry name" value="SPORE COAT PROTEIN I"/>
    <property type="match status" value="1"/>
</dbReference>
<evidence type="ECO:0000313" key="1">
    <source>
        <dbReference type="EMBL" id="AYE34710.1"/>
    </source>
</evidence>
<name>A0A9N7PJI8_CLOSE</name>
<proteinExistence type="predicted"/>
<dbReference type="GO" id="GO:0042601">
    <property type="term" value="C:endospore-forming forespore"/>
    <property type="evidence" value="ECO:0007669"/>
    <property type="project" value="TreeGrafter"/>
</dbReference>
<accession>A0A9N7PJI8</accession>
<evidence type="ECO:0008006" key="3">
    <source>
        <dbReference type="Google" id="ProtNLM"/>
    </source>
</evidence>
<evidence type="ECO:0000313" key="2">
    <source>
        <dbReference type="Proteomes" id="UP000280586"/>
    </source>
</evidence>
<reference evidence="1 2" key="1">
    <citation type="submission" date="2017-09" db="EMBL/GenBank/DDBJ databases">
        <authorList>
            <person name="Thomas P."/>
            <person name="Seyboldt C."/>
        </authorList>
    </citation>
    <scope>NUCLEOTIDE SEQUENCE [LARGE SCALE GENOMIC DNA]</scope>
    <source>
        <strain evidence="1 2">DSM 7534</strain>
    </source>
</reference>
<dbReference type="Gene3D" id="3.90.1200.10">
    <property type="match status" value="1"/>
</dbReference>
<organism evidence="1 2">
    <name type="scientific">Clostridium septicum</name>
    <dbReference type="NCBI Taxonomy" id="1504"/>
    <lineage>
        <taxon>Bacteria</taxon>
        <taxon>Bacillati</taxon>
        <taxon>Bacillota</taxon>
        <taxon>Clostridia</taxon>
        <taxon>Eubacteriales</taxon>
        <taxon>Clostridiaceae</taxon>
        <taxon>Clostridium</taxon>
    </lineage>
</organism>
<dbReference type="InterPro" id="IPR047175">
    <property type="entry name" value="CotS-like"/>
</dbReference>
<dbReference type="RefSeq" id="WP_120140822.1">
    <property type="nucleotide sequence ID" value="NZ_CP034358.1"/>
</dbReference>
<protein>
    <recommendedName>
        <fullName evidence="3">Spore coat protein</fullName>
    </recommendedName>
</protein>
<dbReference type="AlphaFoldDB" id="A0A9N7PJI8"/>
<dbReference type="KEGG" id="csep:CP523_10015"/>
<dbReference type="PANTHER" id="PTHR39179">
    <property type="entry name" value="SPORE COAT PROTEIN I"/>
    <property type="match status" value="1"/>
</dbReference>